<dbReference type="Proteomes" id="UP001162164">
    <property type="component" value="Unassembled WGS sequence"/>
</dbReference>
<dbReference type="InterPro" id="IPR011701">
    <property type="entry name" value="MFS"/>
</dbReference>
<keyword evidence="4 5" id="KW-0472">Membrane</keyword>
<evidence type="ECO:0000313" key="6">
    <source>
        <dbReference type="EMBL" id="KAJ8978079.1"/>
    </source>
</evidence>
<accession>A0ABQ9JIS0</accession>
<keyword evidence="2 5" id="KW-0812">Transmembrane</keyword>
<dbReference type="InterPro" id="IPR036259">
    <property type="entry name" value="MFS_trans_sf"/>
</dbReference>
<dbReference type="EMBL" id="JAPWTJ010000477">
    <property type="protein sequence ID" value="KAJ8978079.1"/>
    <property type="molecule type" value="Genomic_DNA"/>
</dbReference>
<organism evidence="6 7">
    <name type="scientific">Molorchus minor</name>
    <dbReference type="NCBI Taxonomy" id="1323400"/>
    <lineage>
        <taxon>Eukaryota</taxon>
        <taxon>Metazoa</taxon>
        <taxon>Ecdysozoa</taxon>
        <taxon>Arthropoda</taxon>
        <taxon>Hexapoda</taxon>
        <taxon>Insecta</taxon>
        <taxon>Pterygota</taxon>
        <taxon>Neoptera</taxon>
        <taxon>Endopterygota</taxon>
        <taxon>Coleoptera</taxon>
        <taxon>Polyphaga</taxon>
        <taxon>Cucujiformia</taxon>
        <taxon>Chrysomeloidea</taxon>
        <taxon>Cerambycidae</taxon>
        <taxon>Lamiinae</taxon>
        <taxon>Monochamini</taxon>
        <taxon>Molorchus</taxon>
    </lineage>
</organism>
<feature type="transmembrane region" description="Helical" evidence="5">
    <location>
        <begin position="102"/>
        <end position="122"/>
    </location>
</feature>
<dbReference type="Gene3D" id="1.20.1250.20">
    <property type="entry name" value="MFS general substrate transporter like domains"/>
    <property type="match status" value="1"/>
</dbReference>
<feature type="transmembrane region" description="Helical" evidence="5">
    <location>
        <begin position="157"/>
        <end position="185"/>
    </location>
</feature>
<evidence type="ECO:0000256" key="1">
    <source>
        <dbReference type="ARBA" id="ARBA00004141"/>
    </source>
</evidence>
<gene>
    <name evidence="6" type="ORF">NQ317_000638</name>
</gene>
<proteinExistence type="predicted"/>
<dbReference type="PANTHER" id="PTHR11662:SF399">
    <property type="entry name" value="FI19708P1-RELATED"/>
    <property type="match status" value="1"/>
</dbReference>
<sequence>MVDTCCNREVKKKKFKVPWLKLVRSSVIWALFVAQWSHNYIYFTLFLELPKYMKEVLHLSVESNAAFSFMPFFCLWISSIIFAFLADVLTNKGWLSVLNCRRIYTTVGNVVPAVCIMLACFFKCNRTAAIGLYAVGILMIGPFFSGMKVNINDVSRYYAGTIMAWVNGIGATAGVLGPWVVGYIVKDVSI</sequence>
<evidence type="ECO:0000256" key="5">
    <source>
        <dbReference type="SAM" id="Phobius"/>
    </source>
</evidence>
<protein>
    <recommendedName>
        <fullName evidence="8">Inorganic phosphate cotransporter</fullName>
    </recommendedName>
</protein>
<keyword evidence="3 5" id="KW-1133">Transmembrane helix</keyword>
<evidence type="ECO:0008006" key="8">
    <source>
        <dbReference type="Google" id="ProtNLM"/>
    </source>
</evidence>
<evidence type="ECO:0000256" key="2">
    <source>
        <dbReference type="ARBA" id="ARBA00022692"/>
    </source>
</evidence>
<dbReference type="SUPFAM" id="SSF103473">
    <property type="entry name" value="MFS general substrate transporter"/>
    <property type="match status" value="1"/>
</dbReference>
<comment type="subcellular location">
    <subcellularLocation>
        <location evidence="1">Membrane</location>
        <topology evidence="1">Multi-pass membrane protein</topology>
    </subcellularLocation>
</comment>
<dbReference type="InterPro" id="IPR050382">
    <property type="entry name" value="MFS_Na/Anion_cotransporter"/>
</dbReference>
<evidence type="ECO:0000256" key="3">
    <source>
        <dbReference type="ARBA" id="ARBA00022989"/>
    </source>
</evidence>
<keyword evidence="7" id="KW-1185">Reference proteome</keyword>
<feature type="transmembrane region" description="Helical" evidence="5">
    <location>
        <begin position="128"/>
        <end position="145"/>
    </location>
</feature>
<comment type="caution">
    <text evidence="6">The sequence shown here is derived from an EMBL/GenBank/DDBJ whole genome shotgun (WGS) entry which is preliminary data.</text>
</comment>
<reference evidence="6" key="1">
    <citation type="journal article" date="2023" name="Insect Mol. Biol.">
        <title>Genome sequencing provides insights into the evolution of gene families encoding plant cell wall-degrading enzymes in longhorned beetles.</title>
        <authorList>
            <person name="Shin N.R."/>
            <person name="Okamura Y."/>
            <person name="Kirsch R."/>
            <person name="Pauchet Y."/>
        </authorList>
    </citation>
    <scope>NUCLEOTIDE SEQUENCE</scope>
    <source>
        <strain evidence="6">MMC_N1</strain>
    </source>
</reference>
<feature type="transmembrane region" description="Helical" evidence="5">
    <location>
        <begin position="22"/>
        <end position="45"/>
    </location>
</feature>
<evidence type="ECO:0000256" key="4">
    <source>
        <dbReference type="ARBA" id="ARBA00023136"/>
    </source>
</evidence>
<dbReference type="Pfam" id="PF07690">
    <property type="entry name" value="MFS_1"/>
    <property type="match status" value="1"/>
</dbReference>
<dbReference type="PANTHER" id="PTHR11662">
    <property type="entry name" value="SOLUTE CARRIER FAMILY 17"/>
    <property type="match status" value="1"/>
</dbReference>
<name>A0ABQ9JIS0_9CUCU</name>
<feature type="transmembrane region" description="Helical" evidence="5">
    <location>
        <begin position="65"/>
        <end position="90"/>
    </location>
</feature>
<evidence type="ECO:0000313" key="7">
    <source>
        <dbReference type="Proteomes" id="UP001162164"/>
    </source>
</evidence>